<evidence type="ECO:0000256" key="3">
    <source>
        <dbReference type="ARBA" id="ARBA00022448"/>
    </source>
</evidence>
<dbReference type="InterPro" id="IPR000522">
    <property type="entry name" value="ABC_transptr_permease_BtuC"/>
</dbReference>
<accession>A0A4U6QN51</accession>
<dbReference type="Gene3D" id="1.10.3470.10">
    <property type="entry name" value="ABC transporter involved in vitamin B12 uptake, BtuC"/>
    <property type="match status" value="1"/>
</dbReference>
<evidence type="ECO:0000313" key="10">
    <source>
        <dbReference type="Proteomes" id="UP000306985"/>
    </source>
</evidence>
<sequence length="347" mass="34793">MLIVLGVAALAVSVLCVGIGSTSIPVGDTVRYLVTGGHAEVDPTTATLLSQVRLPRVLTALLAGAALGVAGLLMQTLFANPLADPYILGVSSGAGLGVAVSVLGAGAVSGVTSTAAAFFSFGTTGRARTVVAAAVGALAVLALVLVISRWVRSVVALLLIGVMIGSATGAVVSLLLAFSDPGRVQRYVLWGFGSVSGVTWADLRWFAPSVVVGLAVAAVLARPLDALLLGERYAASMGVPVRRVRWWVIIATALLAGATTAFCGPIAFLGIAVPHLARAALGRGDHRRLLPACVLIGVIVCQVCAAVALLPGADGVLPLNVVTAAIGAPVVVAVLLRSRTLAAGAAR</sequence>
<feature type="transmembrane region" description="Helical" evidence="8">
    <location>
        <begin position="244"/>
        <end position="277"/>
    </location>
</feature>
<keyword evidence="10" id="KW-1185">Reference proteome</keyword>
<gene>
    <name evidence="9" type="ORF">FDO65_00515</name>
</gene>
<evidence type="ECO:0000256" key="5">
    <source>
        <dbReference type="ARBA" id="ARBA00022692"/>
    </source>
</evidence>
<dbReference type="GO" id="GO:0022857">
    <property type="term" value="F:transmembrane transporter activity"/>
    <property type="evidence" value="ECO:0007669"/>
    <property type="project" value="InterPro"/>
</dbReference>
<comment type="subcellular location">
    <subcellularLocation>
        <location evidence="1">Cell membrane</location>
        <topology evidence="1">Multi-pass membrane protein</topology>
    </subcellularLocation>
</comment>
<comment type="caution">
    <text evidence="9">The sequence shown here is derived from an EMBL/GenBank/DDBJ whole genome shotgun (WGS) entry which is preliminary data.</text>
</comment>
<evidence type="ECO:0000256" key="1">
    <source>
        <dbReference type="ARBA" id="ARBA00004651"/>
    </source>
</evidence>
<dbReference type="Pfam" id="PF01032">
    <property type="entry name" value="FecCD"/>
    <property type="match status" value="1"/>
</dbReference>
<dbReference type="InterPro" id="IPR037294">
    <property type="entry name" value="ABC_BtuC-like"/>
</dbReference>
<dbReference type="Proteomes" id="UP000306985">
    <property type="component" value="Unassembled WGS sequence"/>
</dbReference>
<reference evidence="9 10" key="1">
    <citation type="submission" date="2019-05" db="EMBL/GenBank/DDBJ databases">
        <title>Nakamurella sp. N5BH11, whole genome shotgun sequence.</title>
        <authorList>
            <person name="Tuo L."/>
        </authorList>
    </citation>
    <scope>NUCLEOTIDE SEQUENCE [LARGE SCALE GENOMIC DNA]</scope>
    <source>
        <strain evidence="9 10">N5BH11</strain>
    </source>
</reference>
<feature type="transmembrane region" description="Helical" evidence="8">
    <location>
        <begin position="57"/>
        <end position="74"/>
    </location>
</feature>
<name>A0A4U6QN51_9ACTN</name>
<keyword evidence="3" id="KW-0813">Transport</keyword>
<evidence type="ECO:0000256" key="8">
    <source>
        <dbReference type="SAM" id="Phobius"/>
    </source>
</evidence>
<keyword evidence="4" id="KW-1003">Cell membrane</keyword>
<evidence type="ECO:0000256" key="2">
    <source>
        <dbReference type="ARBA" id="ARBA00007935"/>
    </source>
</evidence>
<keyword evidence="7 8" id="KW-0472">Membrane</keyword>
<dbReference type="SUPFAM" id="SSF81345">
    <property type="entry name" value="ABC transporter involved in vitamin B12 uptake, BtuC"/>
    <property type="match status" value="1"/>
</dbReference>
<keyword evidence="6 8" id="KW-1133">Transmembrane helix</keyword>
<dbReference type="GO" id="GO:0033214">
    <property type="term" value="P:siderophore-iron import into cell"/>
    <property type="evidence" value="ECO:0007669"/>
    <property type="project" value="TreeGrafter"/>
</dbReference>
<keyword evidence="5 8" id="KW-0812">Transmembrane</keyword>
<dbReference type="PANTHER" id="PTHR30472">
    <property type="entry name" value="FERRIC ENTEROBACTIN TRANSPORT SYSTEM PERMEASE PROTEIN"/>
    <property type="match status" value="1"/>
</dbReference>
<feature type="transmembrane region" description="Helical" evidence="8">
    <location>
        <begin position="127"/>
        <end position="147"/>
    </location>
</feature>
<comment type="similarity">
    <text evidence="2">Belongs to the binding-protein-dependent transport system permease family. FecCD subfamily.</text>
</comment>
<organism evidence="9 10">
    <name type="scientific">Nakamurella flava</name>
    <dbReference type="NCBI Taxonomy" id="2576308"/>
    <lineage>
        <taxon>Bacteria</taxon>
        <taxon>Bacillati</taxon>
        <taxon>Actinomycetota</taxon>
        <taxon>Actinomycetes</taxon>
        <taxon>Nakamurellales</taxon>
        <taxon>Nakamurellaceae</taxon>
        <taxon>Nakamurella</taxon>
    </lineage>
</organism>
<feature type="transmembrane region" description="Helical" evidence="8">
    <location>
        <begin position="86"/>
        <end position="107"/>
    </location>
</feature>
<dbReference type="CDD" id="cd06550">
    <property type="entry name" value="TM_ABC_iron-siderophores_like"/>
    <property type="match status" value="1"/>
</dbReference>
<dbReference type="GO" id="GO:0005886">
    <property type="term" value="C:plasma membrane"/>
    <property type="evidence" value="ECO:0007669"/>
    <property type="project" value="UniProtKB-SubCell"/>
</dbReference>
<dbReference type="EMBL" id="SZZH01000001">
    <property type="protein sequence ID" value="TKV62043.1"/>
    <property type="molecule type" value="Genomic_DNA"/>
</dbReference>
<feature type="transmembrane region" description="Helical" evidence="8">
    <location>
        <begin position="289"/>
        <end position="310"/>
    </location>
</feature>
<proteinExistence type="inferred from homology"/>
<feature type="transmembrane region" description="Helical" evidence="8">
    <location>
        <begin position="316"/>
        <end position="336"/>
    </location>
</feature>
<protein>
    <submittedName>
        <fullName evidence="9">Iron ABC transporter permease</fullName>
    </submittedName>
</protein>
<dbReference type="AlphaFoldDB" id="A0A4U6QN51"/>
<evidence type="ECO:0000256" key="4">
    <source>
        <dbReference type="ARBA" id="ARBA00022475"/>
    </source>
</evidence>
<dbReference type="OrthoDB" id="9782305at2"/>
<feature type="transmembrane region" description="Helical" evidence="8">
    <location>
        <begin position="154"/>
        <end position="178"/>
    </location>
</feature>
<evidence type="ECO:0000256" key="7">
    <source>
        <dbReference type="ARBA" id="ARBA00023136"/>
    </source>
</evidence>
<evidence type="ECO:0000256" key="6">
    <source>
        <dbReference type="ARBA" id="ARBA00022989"/>
    </source>
</evidence>
<dbReference type="PANTHER" id="PTHR30472:SF41">
    <property type="entry name" value="TRANSPORT SYSTEM PERMEASE PROTEIN"/>
    <property type="match status" value="1"/>
</dbReference>
<evidence type="ECO:0000313" key="9">
    <source>
        <dbReference type="EMBL" id="TKV62043.1"/>
    </source>
</evidence>